<dbReference type="AlphaFoldDB" id="A0A5C1QHH9"/>
<gene>
    <name evidence="1" type="ORF">EW093_15300</name>
</gene>
<dbReference type="InterPro" id="IPR043129">
    <property type="entry name" value="ATPase_NBD"/>
</dbReference>
<dbReference type="InterPro" id="IPR000600">
    <property type="entry name" value="ROK"/>
</dbReference>
<accession>A0A5C1QHH9</accession>
<evidence type="ECO:0000313" key="1">
    <source>
        <dbReference type="EMBL" id="QEN06004.1"/>
    </source>
</evidence>
<dbReference type="Pfam" id="PF00480">
    <property type="entry name" value="ROK"/>
    <property type="match status" value="1"/>
</dbReference>
<sequence>MKHIEFYLALDIGAGAGAKMGIFSKDKTLIKEMMLPKSHYGSHGDEFATALEGIIETNVKEAGLDIKNLLSIGICCAGILASDGTFILFKNQPQFNGYNIRLALENYFSVPTQIENDADAGGLAEWSVLKMELCYWVFGGGWGGVWISKDGDINYPSYDWDGKDSSLHVSNEPGYSIALDKLKLKTLFYKAGASYDNFEKILKEDESLPSGVLVGPNGDPGTLRAETILSGPGRCRLFRAVVGDDTFYERFLDIHEVAKMHDPSVAGAFISKLSSMGVDAAIKTDELYGNILAVAAGTLINSCKKDGMKPGIPLCLGGKPSYALPYFGPSCQKSLSKIGIYNYLRPSVIDESGQSANMLGALVIAELALKKQN</sequence>
<reference evidence="1 2" key="1">
    <citation type="submission" date="2019-02" db="EMBL/GenBank/DDBJ databases">
        <authorList>
            <person name="Fomenkov A."/>
            <person name="Dubinina G."/>
            <person name="Grabovich M."/>
            <person name="Vincze T."/>
            <person name="Roberts R.J."/>
        </authorList>
    </citation>
    <scope>NUCLEOTIDE SEQUENCE [LARGE SCALE GENOMIC DNA]</scope>
    <source>
        <strain evidence="1 2">P</strain>
    </source>
</reference>
<keyword evidence="2" id="KW-1185">Reference proteome</keyword>
<protein>
    <submittedName>
        <fullName evidence="1">ROK family protein</fullName>
    </submittedName>
</protein>
<proteinExistence type="predicted"/>
<dbReference type="KEGG" id="sper:EW093_15300"/>
<name>A0A5C1QHH9_9SPIO</name>
<dbReference type="OrthoDB" id="367359at2"/>
<dbReference type="Gene3D" id="3.30.420.40">
    <property type="match status" value="1"/>
</dbReference>
<dbReference type="RefSeq" id="WP_149569238.1">
    <property type="nucleotide sequence ID" value="NZ_CP035807.1"/>
</dbReference>
<organism evidence="1 2">
    <name type="scientific">Thiospirochaeta perfilievii</name>
    <dbReference type="NCBI Taxonomy" id="252967"/>
    <lineage>
        <taxon>Bacteria</taxon>
        <taxon>Pseudomonadati</taxon>
        <taxon>Spirochaetota</taxon>
        <taxon>Spirochaetia</taxon>
        <taxon>Spirochaetales</taxon>
        <taxon>Spirochaetaceae</taxon>
        <taxon>Thiospirochaeta</taxon>
    </lineage>
</organism>
<dbReference type="SUPFAM" id="SSF53067">
    <property type="entry name" value="Actin-like ATPase domain"/>
    <property type="match status" value="1"/>
</dbReference>
<reference evidence="1 2" key="2">
    <citation type="submission" date="2019-09" db="EMBL/GenBank/DDBJ databases">
        <title>Complete Genome Sequence and Methylome Analysis of free living Spirochaetas.</title>
        <authorList>
            <person name="Leshcheva N."/>
            <person name="Mikheeva N."/>
        </authorList>
    </citation>
    <scope>NUCLEOTIDE SEQUENCE [LARGE SCALE GENOMIC DNA]</scope>
    <source>
        <strain evidence="1 2">P</strain>
    </source>
</reference>
<dbReference type="EMBL" id="CP035807">
    <property type="protein sequence ID" value="QEN06004.1"/>
    <property type="molecule type" value="Genomic_DNA"/>
</dbReference>
<dbReference type="CDD" id="cd23763">
    <property type="entry name" value="ASKHA_ATPase_ROK"/>
    <property type="match status" value="1"/>
</dbReference>
<dbReference type="Proteomes" id="UP000323824">
    <property type="component" value="Chromosome"/>
</dbReference>
<evidence type="ECO:0000313" key="2">
    <source>
        <dbReference type="Proteomes" id="UP000323824"/>
    </source>
</evidence>